<proteinExistence type="predicted"/>
<feature type="signal peptide" evidence="1">
    <location>
        <begin position="1"/>
        <end position="23"/>
    </location>
</feature>
<comment type="caution">
    <text evidence="2">The sequence shown here is derived from an EMBL/GenBank/DDBJ whole genome shotgun (WGS) entry which is preliminary data.</text>
</comment>
<sequence>MNTSSKAILLIVFFMCLSLPANAGNTPTVDACMSLTVGDVCTILNTLKTCESLTNGAGTSLRCCYTGVNAQDATKPPECKCCPPSELDCKKCIELTRSFNMSLSQANI</sequence>
<keyword evidence="3" id="KW-1185">Reference proteome</keyword>
<gene>
    <name evidence="2" type="ORF">ODALV1_LOCUS19271</name>
</gene>
<name>A0ABP1R9S2_9HEXA</name>
<feature type="chain" id="PRO_5047475737" evidence="1">
    <location>
        <begin position="24"/>
        <end position="108"/>
    </location>
</feature>
<keyword evidence="1" id="KW-0732">Signal</keyword>
<accession>A0ABP1R9S2</accession>
<protein>
    <submittedName>
        <fullName evidence="2">Uncharacterized protein</fullName>
    </submittedName>
</protein>
<evidence type="ECO:0000313" key="2">
    <source>
        <dbReference type="EMBL" id="CAL8121208.1"/>
    </source>
</evidence>
<dbReference type="EMBL" id="CAXLJM020000065">
    <property type="protein sequence ID" value="CAL8121208.1"/>
    <property type="molecule type" value="Genomic_DNA"/>
</dbReference>
<organism evidence="2 3">
    <name type="scientific">Orchesella dallaii</name>
    <dbReference type="NCBI Taxonomy" id="48710"/>
    <lineage>
        <taxon>Eukaryota</taxon>
        <taxon>Metazoa</taxon>
        <taxon>Ecdysozoa</taxon>
        <taxon>Arthropoda</taxon>
        <taxon>Hexapoda</taxon>
        <taxon>Collembola</taxon>
        <taxon>Entomobryomorpha</taxon>
        <taxon>Entomobryoidea</taxon>
        <taxon>Orchesellidae</taxon>
        <taxon>Orchesellinae</taxon>
        <taxon>Orchesella</taxon>
    </lineage>
</organism>
<evidence type="ECO:0000256" key="1">
    <source>
        <dbReference type="SAM" id="SignalP"/>
    </source>
</evidence>
<dbReference type="Proteomes" id="UP001642540">
    <property type="component" value="Unassembled WGS sequence"/>
</dbReference>
<reference evidence="2 3" key="1">
    <citation type="submission" date="2024-08" db="EMBL/GenBank/DDBJ databases">
        <authorList>
            <person name="Cucini C."/>
            <person name="Frati F."/>
        </authorList>
    </citation>
    <scope>NUCLEOTIDE SEQUENCE [LARGE SCALE GENOMIC DNA]</scope>
</reference>
<evidence type="ECO:0000313" key="3">
    <source>
        <dbReference type="Proteomes" id="UP001642540"/>
    </source>
</evidence>